<keyword evidence="1" id="KW-1133">Transmembrane helix</keyword>
<keyword evidence="1" id="KW-0812">Transmembrane</keyword>
<keyword evidence="2" id="KW-0732">Signal</keyword>
<protein>
    <recommendedName>
        <fullName evidence="5">Protein PBN1</fullName>
    </recommendedName>
</protein>
<feature type="chain" id="PRO_5002114367" description="Protein PBN1" evidence="2">
    <location>
        <begin position="23"/>
        <end position="245"/>
    </location>
</feature>
<reference evidence="3 4" key="1">
    <citation type="submission" date="2014-11" db="EMBL/GenBank/DDBJ databases">
        <authorList>
            <person name="Wibberg Daniel"/>
        </authorList>
    </citation>
    <scope>NUCLEOTIDE SEQUENCE [LARGE SCALE GENOMIC DNA]</scope>
    <source>
        <strain evidence="3">Rhizoctonia solani AG1-IB 7/3/14</strain>
    </source>
</reference>
<dbReference type="Proteomes" id="UP000059188">
    <property type="component" value="Unassembled WGS sequence"/>
</dbReference>
<feature type="signal peptide" evidence="2">
    <location>
        <begin position="1"/>
        <end position="22"/>
    </location>
</feature>
<evidence type="ECO:0008006" key="5">
    <source>
        <dbReference type="Google" id="ProtNLM"/>
    </source>
</evidence>
<sequence>MRLRLDSAVCILLLAQLDLVFGNTEILNFESILSTAFPELNISRFTINAQSTAQLLSLELAPHQPAWSDICDSMNGCSHEIFVKLDLGKNHKGEFVKEHEKPMYSLRISSTPSPPSQFTIAVLTPRQVYELIETRNGSVPIIQDTQDLSQTRTMYARIRARNSGVQVPKEMTWHLFPPLVAEPSNQALFHLVLDPLLFGFVPKSVVPVIWAILVAGALGVWSLRWIKPKLENAALSVSKEMKSKR</sequence>
<keyword evidence="1" id="KW-0472">Membrane</keyword>
<evidence type="ECO:0000256" key="1">
    <source>
        <dbReference type="SAM" id="Phobius"/>
    </source>
</evidence>
<dbReference type="OrthoDB" id="3360032at2759"/>
<evidence type="ECO:0000256" key="2">
    <source>
        <dbReference type="SAM" id="SignalP"/>
    </source>
</evidence>
<accession>A0A0B7FPV4</accession>
<proteinExistence type="predicted"/>
<gene>
    <name evidence="3" type="ORF">RSOLAG1IB_09258</name>
</gene>
<keyword evidence="4" id="KW-1185">Reference proteome</keyword>
<feature type="transmembrane region" description="Helical" evidence="1">
    <location>
        <begin position="208"/>
        <end position="226"/>
    </location>
</feature>
<evidence type="ECO:0000313" key="4">
    <source>
        <dbReference type="Proteomes" id="UP000059188"/>
    </source>
</evidence>
<dbReference type="AlphaFoldDB" id="A0A0B7FPV4"/>
<dbReference type="STRING" id="1108050.A0A0B7FPV4"/>
<name>A0A0B7FPV4_THACB</name>
<evidence type="ECO:0000313" key="3">
    <source>
        <dbReference type="EMBL" id="CEL59986.1"/>
    </source>
</evidence>
<organism evidence="3 4">
    <name type="scientific">Thanatephorus cucumeris (strain AG1-IB / isolate 7/3/14)</name>
    <name type="common">Lettuce bottom rot fungus</name>
    <name type="synonym">Rhizoctonia solani</name>
    <dbReference type="NCBI Taxonomy" id="1108050"/>
    <lineage>
        <taxon>Eukaryota</taxon>
        <taxon>Fungi</taxon>
        <taxon>Dikarya</taxon>
        <taxon>Basidiomycota</taxon>
        <taxon>Agaricomycotina</taxon>
        <taxon>Agaricomycetes</taxon>
        <taxon>Cantharellales</taxon>
        <taxon>Ceratobasidiaceae</taxon>
        <taxon>Rhizoctonia</taxon>
        <taxon>Rhizoctonia solani AG-1</taxon>
    </lineage>
</organism>
<dbReference type="EMBL" id="LN679140">
    <property type="protein sequence ID" value="CEL59986.1"/>
    <property type="molecule type" value="Genomic_DNA"/>
</dbReference>